<evidence type="ECO:0000313" key="4">
    <source>
        <dbReference type="Proteomes" id="UP000253817"/>
    </source>
</evidence>
<accession>A0A3N0J2B7</accession>
<dbReference type="Proteomes" id="UP000253817">
    <property type="component" value="Unassembled WGS sequence"/>
</dbReference>
<dbReference type="InterPro" id="IPR045620">
    <property type="entry name" value="DUF6442"/>
</dbReference>
<feature type="transmembrane region" description="Helical" evidence="1">
    <location>
        <begin position="30"/>
        <end position="50"/>
    </location>
</feature>
<dbReference type="AlphaFoldDB" id="A0A3N0J2B7"/>
<feature type="transmembrane region" description="Helical" evidence="1">
    <location>
        <begin position="81"/>
        <end position="101"/>
    </location>
</feature>
<keyword evidence="1" id="KW-1133">Transmembrane helix</keyword>
<keyword evidence="1" id="KW-0812">Transmembrane</keyword>
<dbReference type="RefSeq" id="WP_114544955.1">
    <property type="nucleotide sequence ID" value="NZ_PPTT01000002.1"/>
</dbReference>
<protein>
    <submittedName>
        <fullName evidence="3">Uncharacterized protein</fullName>
    </submittedName>
</protein>
<evidence type="ECO:0000313" key="3">
    <source>
        <dbReference type="EMBL" id="RNM43345.1"/>
    </source>
</evidence>
<sequence>MEKSEILEKSRRDNDGIDERFRLIEQRKGLIALSAAGAAFVLLYLWDFFHGQNTDGLFAVFFTGLTAMSFCQAYQLRMKSLFFFGLFTAFFVVYTAAKYVLATM</sequence>
<organism evidence="3 5">
    <name type="scientific">Eggerthella sinensis</name>
    <dbReference type="NCBI Taxonomy" id="242230"/>
    <lineage>
        <taxon>Bacteria</taxon>
        <taxon>Bacillati</taxon>
        <taxon>Actinomycetota</taxon>
        <taxon>Coriobacteriia</taxon>
        <taxon>Eggerthellales</taxon>
        <taxon>Eggerthellaceae</taxon>
        <taxon>Eggerthella</taxon>
    </lineage>
</organism>
<keyword evidence="1" id="KW-0472">Membrane</keyword>
<evidence type="ECO:0000313" key="5">
    <source>
        <dbReference type="Proteomes" id="UP000270112"/>
    </source>
</evidence>
<evidence type="ECO:0000256" key="1">
    <source>
        <dbReference type="SAM" id="Phobius"/>
    </source>
</evidence>
<dbReference type="EMBL" id="QICC01000001">
    <property type="protein sequence ID" value="RNM43345.1"/>
    <property type="molecule type" value="Genomic_DNA"/>
</dbReference>
<feature type="transmembrane region" description="Helical" evidence="1">
    <location>
        <begin position="56"/>
        <end position="74"/>
    </location>
</feature>
<evidence type="ECO:0000313" key="2">
    <source>
        <dbReference type="EMBL" id="RDB71448.1"/>
    </source>
</evidence>
<dbReference type="Pfam" id="PF20040">
    <property type="entry name" value="DUF6442"/>
    <property type="match status" value="1"/>
</dbReference>
<keyword evidence="4" id="KW-1185">Reference proteome</keyword>
<proteinExistence type="predicted"/>
<reference evidence="2 4" key="1">
    <citation type="journal article" date="2018" name="Elife">
        <title>Discovery and characterization of a prevalent human gut bacterial enzyme sufficient for the inactivation of a family of plant toxins.</title>
        <authorList>
            <person name="Koppel N."/>
            <person name="Bisanz J.E."/>
            <person name="Pandelia M.E."/>
            <person name="Turnbaugh P.J."/>
            <person name="Balskus E.P."/>
        </authorList>
    </citation>
    <scope>NUCLEOTIDE SEQUENCE [LARGE SCALE GENOMIC DNA]</scope>
    <source>
        <strain evidence="2 4">DSM 16107</strain>
    </source>
</reference>
<name>A0A3N0J2B7_9ACTN</name>
<gene>
    <name evidence="2" type="ORF">C1876_01475</name>
    <name evidence="3" type="ORF">DMP09_00165</name>
</gene>
<dbReference type="Proteomes" id="UP000270112">
    <property type="component" value="Unassembled WGS sequence"/>
</dbReference>
<reference evidence="5" key="2">
    <citation type="submission" date="2018-05" db="EMBL/GenBank/DDBJ databases">
        <title>Genome Sequencing of selected type strains of the family Eggerthellaceae.</title>
        <authorList>
            <person name="Danylec N."/>
            <person name="Stoll D.A."/>
            <person name="Doetsch A."/>
            <person name="Huch M."/>
        </authorList>
    </citation>
    <scope>NUCLEOTIDE SEQUENCE [LARGE SCALE GENOMIC DNA]</scope>
    <source>
        <strain evidence="5">DSM 16107</strain>
    </source>
</reference>
<dbReference type="OrthoDB" id="3176334at2"/>
<reference evidence="3" key="3">
    <citation type="journal article" date="2019" name="Microbiol. Resour. Announc.">
        <title>Draft Genome Sequences of Type Strains of Gordonibacter faecihominis, Paraeggerthella hongkongensis, Parvibacter caecicola,Slackia equolifaciens, Slackia faecicanis, and Slackia isoflavoniconvertens.</title>
        <authorList>
            <person name="Danylec N."/>
            <person name="Stoll D.A."/>
            <person name="Dotsch A."/>
            <person name="Huch M."/>
        </authorList>
    </citation>
    <scope>NUCLEOTIDE SEQUENCE</scope>
    <source>
        <strain evidence="3">DSM 16107</strain>
    </source>
</reference>
<dbReference type="EMBL" id="PPTT01000002">
    <property type="protein sequence ID" value="RDB71448.1"/>
    <property type="molecule type" value="Genomic_DNA"/>
</dbReference>
<comment type="caution">
    <text evidence="3">The sequence shown here is derived from an EMBL/GenBank/DDBJ whole genome shotgun (WGS) entry which is preliminary data.</text>
</comment>